<gene>
    <name evidence="4 6" type="primary">Bm129</name>
    <name evidence="4" type="ORF">BM_BM129</name>
</gene>
<proteinExistence type="predicted"/>
<feature type="domain" description="BTB" evidence="3">
    <location>
        <begin position="487"/>
        <end position="546"/>
    </location>
</feature>
<name>A0A4E9EW30_BRUMA</name>
<dbReference type="Proteomes" id="UP000006672">
    <property type="component" value="Unassembled WGS sequence"/>
</dbReference>
<keyword evidence="2" id="KW-0812">Transmembrane</keyword>
<dbReference type="KEGG" id="bmy:BM_BM129"/>
<accession>A0A5S6P9N1</accession>
<dbReference type="PROSITE" id="PS50097">
    <property type="entry name" value="BTB"/>
    <property type="match status" value="1"/>
</dbReference>
<evidence type="ECO:0000259" key="3">
    <source>
        <dbReference type="PROSITE" id="PS50097"/>
    </source>
</evidence>
<dbReference type="InterPro" id="IPR011333">
    <property type="entry name" value="SKP1/BTB/POZ_sf"/>
</dbReference>
<dbReference type="InterPro" id="IPR011705">
    <property type="entry name" value="BACK"/>
</dbReference>
<dbReference type="AlphaFoldDB" id="A0A4E9EW30"/>
<dbReference type="STRING" id="6279.A0A5S6P9N1"/>
<dbReference type="Pfam" id="PF07707">
    <property type="entry name" value="BACK"/>
    <property type="match status" value="1"/>
</dbReference>
<dbReference type="CTD" id="66057723"/>
<protein>
    <submittedName>
        <fullName evidence="6">BTB domain-containing protein</fullName>
    </submittedName>
</protein>
<evidence type="ECO:0000313" key="5">
    <source>
        <dbReference type="Proteomes" id="UP000006672"/>
    </source>
</evidence>
<evidence type="ECO:0000313" key="4">
    <source>
        <dbReference type="EMBL" id="VIO88195.1"/>
    </source>
</evidence>
<dbReference type="WBParaSite" id="Bm129a.1">
    <property type="protein sequence ID" value="Bm129a.1"/>
    <property type="gene ID" value="WBGene00220390"/>
</dbReference>
<sequence>MTMSSSIRENSSSKRNESTDKKIKLIASEEKYRVKLQQFTICSLKIRKLLKTGRLPKYINLSAYDKNSVRALVGYIQNENQKNITLSFYALADLIDLSRSLLMLGLLKQLENILVKMASQKTDSLLQALIIVGSERSIYSGLNVRQKIEKIAAAKFHDIVQHRFFGHIPPIIFANIIARCDLNVEKEINAVDAAIIWIWQQEKPLINSALIFSRIRSAFLSDGDHNSIQERLKTLPNGEKMIPFIMTTLTSTFCRRCCTIKEHIDKGLVRCGIPKPSNDTTIDLHKLPLSGKLSIKQYKRKENSEQLKKRGNFEKQNYPKEKDEKRNAKLINKNDESSKSIGSTLASESEKSSKSEKSKVTCLHTSNTIALWTIILLVVPNILNCISILLLILISSHVKRFKNITEEIASNTNWLARTARRVSFGPTAKLALLNYATCIPEIKQNMQIISLPSVQHHAFQAAMDSSTIRVDGLKMLDETFSQRTRLRQFELVVEKKSIFVNAHYLAELSPYFKMLCFDDTFREAQNGRAEIEDEAYDEVIELLRFICPNSDYVINRNVTENNFSMLTHFSNLMQLRDLRRQLESYVENEVRMENYRPRDENLVEMITEAMNASFSPSLMDIMYQKLARIDLNHIKALIKNLPDRYAQAILEGAQKFFRVYPMQLPYRSSYSYDQFQQGIF</sequence>
<feature type="transmembrane region" description="Helical" evidence="2">
    <location>
        <begin position="369"/>
        <end position="394"/>
    </location>
</feature>
<dbReference type="Pfam" id="PF00651">
    <property type="entry name" value="BTB"/>
    <property type="match status" value="1"/>
</dbReference>
<reference evidence="5" key="1">
    <citation type="journal article" date="2007" name="Science">
        <title>Draft genome of the filarial nematode parasite Brugia malayi.</title>
        <authorList>
            <person name="Ghedin E."/>
            <person name="Wang S."/>
            <person name="Spiro D."/>
            <person name="Caler E."/>
            <person name="Zhao Q."/>
            <person name="Crabtree J."/>
            <person name="Allen J.E."/>
            <person name="Delcher A.L."/>
            <person name="Guiliano D.B."/>
            <person name="Miranda-Saavedra D."/>
            <person name="Angiuoli S.V."/>
            <person name="Creasy T."/>
            <person name="Amedeo P."/>
            <person name="Haas B."/>
            <person name="El-Sayed N.M."/>
            <person name="Wortman J.R."/>
            <person name="Feldblyum T."/>
            <person name="Tallon L."/>
            <person name="Schatz M."/>
            <person name="Shumway M."/>
            <person name="Koo H."/>
            <person name="Salzberg S.L."/>
            <person name="Schobel S."/>
            <person name="Pertea M."/>
            <person name="Pop M."/>
            <person name="White O."/>
            <person name="Barton G.J."/>
            <person name="Carlow C.K."/>
            <person name="Crawford M.J."/>
            <person name="Daub J."/>
            <person name="Dimmic M.W."/>
            <person name="Estes C.F."/>
            <person name="Foster J.M."/>
            <person name="Ganatra M."/>
            <person name="Gregory W.F."/>
            <person name="Johnson N.M."/>
            <person name="Jin J."/>
            <person name="Komuniecki R."/>
            <person name="Korf I."/>
            <person name="Kumar S."/>
            <person name="Laney S."/>
            <person name="Li B.W."/>
            <person name="Li W."/>
            <person name="Lindblom T.H."/>
            <person name="Lustigman S."/>
            <person name="Ma D."/>
            <person name="Maina C.V."/>
            <person name="Martin D.M."/>
            <person name="McCarter J.P."/>
            <person name="McReynolds L."/>
            <person name="Mitreva M."/>
            <person name="Nutman T.B."/>
            <person name="Parkinson J."/>
            <person name="Peregrin-Alvarez J.M."/>
            <person name="Poole C."/>
            <person name="Ren Q."/>
            <person name="Saunders L."/>
            <person name="Sluder A.E."/>
            <person name="Smith K."/>
            <person name="Stanke M."/>
            <person name="Unnasch T.R."/>
            <person name="Ware J."/>
            <person name="Wei A.D."/>
            <person name="Weil G."/>
            <person name="Williams D.J."/>
            <person name="Zhang Y."/>
            <person name="Williams S.A."/>
            <person name="Fraser-Liggett C."/>
            <person name="Slatko B."/>
            <person name="Blaxter M.L."/>
            <person name="Scott A.L."/>
        </authorList>
    </citation>
    <scope>NUCLEOTIDE SEQUENCE</scope>
    <source>
        <strain evidence="5">FR3</strain>
    </source>
</reference>
<evidence type="ECO:0000256" key="1">
    <source>
        <dbReference type="SAM" id="MobiDB-lite"/>
    </source>
</evidence>
<feature type="compositionally biased region" description="Basic and acidic residues" evidence="1">
    <location>
        <begin position="301"/>
        <end position="338"/>
    </location>
</feature>
<keyword evidence="5" id="KW-1185">Reference proteome</keyword>
<keyword evidence="2" id="KW-1133">Transmembrane helix</keyword>
<dbReference type="RefSeq" id="XP_042930686.1">
    <property type="nucleotide sequence ID" value="XM_043074752.1"/>
</dbReference>
<dbReference type="OrthoDB" id="5804679at2759"/>
<dbReference type="EMBL" id="CAAKNF010000196">
    <property type="protein sequence ID" value="VIO88195.1"/>
    <property type="molecule type" value="Genomic_DNA"/>
</dbReference>
<organism evidence="4">
    <name type="scientific">Brugia malayi</name>
    <name type="common">Filarial nematode worm</name>
    <dbReference type="NCBI Taxonomy" id="6279"/>
    <lineage>
        <taxon>Eukaryota</taxon>
        <taxon>Metazoa</taxon>
        <taxon>Ecdysozoa</taxon>
        <taxon>Nematoda</taxon>
        <taxon>Chromadorea</taxon>
        <taxon>Rhabditida</taxon>
        <taxon>Spirurina</taxon>
        <taxon>Spiruromorpha</taxon>
        <taxon>Filarioidea</taxon>
        <taxon>Onchocercidae</taxon>
        <taxon>Brugia</taxon>
    </lineage>
</organism>
<dbReference type="InterPro" id="IPR000210">
    <property type="entry name" value="BTB/POZ_dom"/>
</dbReference>
<dbReference type="GeneID" id="66057723"/>
<dbReference type="SUPFAM" id="SSF54695">
    <property type="entry name" value="POZ domain"/>
    <property type="match status" value="1"/>
</dbReference>
<evidence type="ECO:0000313" key="6">
    <source>
        <dbReference type="WBParaSite" id="Bm129a.1"/>
    </source>
</evidence>
<dbReference type="Gene3D" id="3.30.710.10">
    <property type="entry name" value="Potassium Channel Kv1.1, Chain A"/>
    <property type="match status" value="1"/>
</dbReference>
<accession>A0A4E9EW30</accession>
<feature type="region of interest" description="Disordered" evidence="1">
    <location>
        <begin position="301"/>
        <end position="352"/>
    </location>
</feature>
<reference evidence="6" key="3">
    <citation type="submission" date="2019-12" db="UniProtKB">
        <authorList>
            <consortium name="WormBaseParasite"/>
        </authorList>
    </citation>
    <scope>IDENTIFICATION</scope>
</reference>
<keyword evidence="2" id="KW-0472">Membrane</keyword>
<feature type="region of interest" description="Disordered" evidence="1">
    <location>
        <begin position="1"/>
        <end position="20"/>
    </location>
</feature>
<evidence type="ECO:0000256" key="2">
    <source>
        <dbReference type="SAM" id="Phobius"/>
    </source>
</evidence>
<feature type="compositionally biased region" description="Low complexity" evidence="1">
    <location>
        <begin position="1"/>
        <end position="10"/>
    </location>
</feature>
<reference evidence="4" key="2">
    <citation type="submission" date="2019-04" db="EMBL/GenBank/DDBJ databases">
        <authorList>
            <person name="Howe K."/>
            <person name="Paulini M."/>
            <person name="Williams G."/>
        </authorList>
    </citation>
    <scope>NUCLEOTIDE SEQUENCE [LARGE SCALE GENOMIC DNA]</scope>
    <source>
        <strain evidence="4">FR3</strain>
    </source>
</reference>
<feature type="compositionally biased region" description="Basic and acidic residues" evidence="1">
    <location>
        <begin position="11"/>
        <end position="20"/>
    </location>
</feature>